<keyword evidence="2" id="KW-0808">Transferase</keyword>
<comment type="caution">
    <text evidence="4">The sequence shown here is derived from an EMBL/GenBank/DDBJ whole genome shotgun (WGS) entry which is preliminary data.</text>
</comment>
<keyword evidence="3" id="KW-0472">Membrane</keyword>
<dbReference type="EMBL" id="MFHT01000009">
    <property type="protein sequence ID" value="OGF77936.1"/>
    <property type="molecule type" value="Genomic_DNA"/>
</dbReference>
<keyword evidence="3" id="KW-1133">Transmembrane helix</keyword>
<evidence type="ECO:0000256" key="1">
    <source>
        <dbReference type="ARBA" id="ARBA00022676"/>
    </source>
</evidence>
<dbReference type="Pfam" id="PF01075">
    <property type="entry name" value="Glyco_transf_9"/>
    <property type="match status" value="1"/>
</dbReference>
<proteinExistence type="predicted"/>
<evidence type="ECO:0000256" key="2">
    <source>
        <dbReference type="ARBA" id="ARBA00022679"/>
    </source>
</evidence>
<dbReference type="InterPro" id="IPR051199">
    <property type="entry name" value="LPS_LOS_Heptosyltrfase"/>
</dbReference>
<evidence type="ECO:0000313" key="4">
    <source>
        <dbReference type="EMBL" id="OGF77936.1"/>
    </source>
</evidence>
<dbReference type="PANTHER" id="PTHR30160:SF7">
    <property type="entry name" value="ADP-HEPTOSE--LPS HEPTOSYLTRANSFERASE 2"/>
    <property type="match status" value="1"/>
</dbReference>
<keyword evidence="3" id="KW-0812">Transmembrane</keyword>
<name>A0A1F5WQJ6_9BACT</name>
<accession>A0A1F5WQJ6</accession>
<feature type="non-terminal residue" evidence="4">
    <location>
        <position position="301"/>
    </location>
</feature>
<evidence type="ECO:0000256" key="3">
    <source>
        <dbReference type="SAM" id="Phobius"/>
    </source>
</evidence>
<organism evidence="4 5">
    <name type="scientific">Candidatus Giovannonibacteria bacterium RIFCSPHIGHO2_12_FULL_43_15</name>
    <dbReference type="NCBI Taxonomy" id="1798341"/>
    <lineage>
        <taxon>Bacteria</taxon>
        <taxon>Candidatus Giovannoniibacteriota</taxon>
    </lineage>
</organism>
<dbReference type="GO" id="GO:0008713">
    <property type="term" value="F:ADP-heptose-lipopolysaccharide heptosyltransferase activity"/>
    <property type="evidence" value="ECO:0007669"/>
    <property type="project" value="TreeGrafter"/>
</dbReference>
<evidence type="ECO:0008006" key="6">
    <source>
        <dbReference type="Google" id="ProtNLM"/>
    </source>
</evidence>
<evidence type="ECO:0000313" key="5">
    <source>
        <dbReference type="Proteomes" id="UP000177723"/>
    </source>
</evidence>
<dbReference type="Gene3D" id="3.40.50.2000">
    <property type="entry name" value="Glycogen Phosphorylase B"/>
    <property type="match status" value="2"/>
</dbReference>
<dbReference type="GO" id="GO:0009244">
    <property type="term" value="P:lipopolysaccharide core region biosynthetic process"/>
    <property type="evidence" value="ECO:0007669"/>
    <property type="project" value="TreeGrafter"/>
</dbReference>
<keyword evidence="1" id="KW-0328">Glycosyltransferase</keyword>
<dbReference type="GO" id="GO:0005829">
    <property type="term" value="C:cytosol"/>
    <property type="evidence" value="ECO:0007669"/>
    <property type="project" value="TreeGrafter"/>
</dbReference>
<dbReference type="CDD" id="cd03789">
    <property type="entry name" value="GT9_LPS_heptosyltransferase"/>
    <property type="match status" value="1"/>
</dbReference>
<protein>
    <recommendedName>
        <fullName evidence="6">Glycosyltransferase subfamily 4-like N-terminal domain-containing protein</fullName>
    </recommendedName>
</protein>
<dbReference type="Proteomes" id="UP000177723">
    <property type="component" value="Unassembled WGS sequence"/>
</dbReference>
<dbReference type="InterPro" id="IPR002201">
    <property type="entry name" value="Glyco_trans_9"/>
</dbReference>
<dbReference type="PANTHER" id="PTHR30160">
    <property type="entry name" value="TETRAACYLDISACCHARIDE 4'-KINASE-RELATED"/>
    <property type="match status" value="1"/>
</dbReference>
<dbReference type="SUPFAM" id="SSF53756">
    <property type="entry name" value="UDP-Glycosyltransferase/glycogen phosphorylase"/>
    <property type="match status" value="1"/>
</dbReference>
<sequence length="301" mass="34861">MKRAYYELRRVVFVMGAVILSPFIYFFISYRKPRASDDKPIRILIIPHLTRIGDLMCATPVFRAIKEEYPDAQVAVLVAGRLEGLLRNNRSVDEIIIYRHFDLWGTIKKIRSGNFDWSFSLSGTSISSVISFLSLIPSRTKITRRPRPFSEFLTDWTANYHTRYEYHTYLPRRYLDMLKFIGIESPREEKELGISPEGERKAKIHSFDVGISVSAGNKIKEWGDFKFLELARKIKEKYSARVVFIGSKNEEERLRKLVGGEFAVVCDFNLEEISSMLKRLKLFIAVDTGLIHMAHALKVPL</sequence>
<gene>
    <name evidence="4" type="ORF">A3F23_04365</name>
</gene>
<dbReference type="AlphaFoldDB" id="A0A1F5WQJ6"/>
<reference evidence="4 5" key="1">
    <citation type="journal article" date="2016" name="Nat. Commun.">
        <title>Thousands of microbial genomes shed light on interconnected biogeochemical processes in an aquifer system.</title>
        <authorList>
            <person name="Anantharaman K."/>
            <person name="Brown C.T."/>
            <person name="Hug L.A."/>
            <person name="Sharon I."/>
            <person name="Castelle C.J."/>
            <person name="Probst A.J."/>
            <person name="Thomas B.C."/>
            <person name="Singh A."/>
            <person name="Wilkins M.J."/>
            <person name="Karaoz U."/>
            <person name="Brodie E.L."/>
            <person name="Williams K.H."/>
            <person name="Hubbard S.S."/>
            <person name="Banfield J.F."/>
        </authorList>
    </citation>
    <scope>NUCLEOTIDE SEQUENCE [LARGE SCALE GENOMIC DNA]</scope>
</reference>
<feature type="transmembrane region" description="Helical" evidence="3">
    <location>
        <begin position="12"/>
        <end position="30"/>
    </location>
</feature>